<dbReference type="KEGG" id="xce:Xcel_0493"/>
<evidence type="ECO:0000256" key="3">
    <source>
        <dbReference type="ARBA" id="ARBA00022840"/>
    </source>
</evidence>
<dbReference type="InterPro" id="IPR002543">
    <property type="entry name" value="FtsK_dom"/>
</dbReference>
<dbReference type="eggNOG" id="COG1716">
    <property type="taxonomic scope" value="Bacteria"/>
</dbReference>
<reference evidence="9" key="1">
    <citation type="submission" date="2009-11" db="EMBL/GenBank/DDBJ databases">
        <title>The complete chromosome of Xylanimonas cellulosilytica DSM 15894.</title>
        <authorList>
            <consortium name="US DOE Joint Genome Institute (JGI-PGF)"/>
            <person name="Lucas S."/>
            <person name="Copeland A."/>
            <person name="Lapidus A."/>
            <person name="Glavina del Rio T."/>
            <person name="Dalin E."/>
            <person name="Tice H."/>
            <person name="Bruce D."/>
            <person name="Goodwin L."/>
            <person name="Pitluck S."/>
            <person name="Kyrpides N."/>
            <person name="Mavromatis K."/>
            <person name="Ivanova N."/>
            <person name="Mikhailova N."/>
            <person name="Foster B."/>
            <person name="Clum A."/>
            <person name="Brettin T."/>
            <person name="Detter J.C."/>
            <person name="Han C."/>
            <person name="Larimer F."/>
            <person name="Land M."/>
            <person name="Hauser L."/>
            <person name="Markowitz V."/>
            <person name="Cheng J.F."/>
            <person name="Hugenholtz P."/>
            <person name="Woyke T."/>
            <person name="Wu D."/>
            <person name="Gehrich-Schroeter G."/>
            <person name="Schneider S."/>
            <person name="Pukall S.R."/>
            <person name="Klenk H.P."/>
            <person name="Eisen J.A."/>
        </authorList>
    </citation>
    <scope>NUCLEOTIDE SEQUENCE [LARGE SCALE GENOMIC DNA]</scope>
    <source>
        <strain evidence="9">DSM 15894 / CECT 5975 / LMG 20990 / XIL07</strain>
    </source>
</reference>
<dbReference type="EMBL" id="CP001821">
    <property type="protein sequence ID" value="ACZ29532.1"/>
    <property type="molecule type" value="Genomic_DNA"/>
</dbReference>
<keyword evidence="5" id="KW-0812">Transmembrane</keyword>
<keyword evidence="5" id="KW-0472">Membrane</keyword>
<feature type="transmembrane region" description="Helical" evidence="5">
    <location>
        <begin position="264"/>
        <end position="284"/>
    </location>
</feature>
<dbReference type="OrthoDB" id="9807790at2"/>
<evidence type="ECO:0000256" key="1">
    <source>
        <dbReference type="ARBA" id="ARBA00022553"/>
    </source>
</evidence>
<dbReference type="InterPro" id="IPR008984">
    <property type="entry name" value="SMAD_FHA_dom_sf"/>
</dbReference>
<dbReference type="SUPFAM" id="SSF49879">
    <property type="entry name" value="SMAD/FHA domain"/>
    <property type="match status" value="1"/>
</dbReference>
<feature type="binding site" evidence="4">
    <location>
        <begin position="1025"/>
        <end position="1032"/>
    </location>
    <ligand>
        <name>ATP</name>
        <dbReference type="ChEBI" id="CHEBI:30616"/>
    </ligand>
</feature>
<keyword evidence="9" id="KW-1185">Reference proteome</keyword>
<dbReference type="Pfam" id="PF16697">
    <property type="entry name" value="Yop-YscD_cpl"/>
    <property type="match status" value="1"/>
</dbReference>
<feature type="domain" description="FtsK" evidence="7">
    <location>
        <begin position="1007"/>
        <end position="1195"/>
    </location>
</feature>
<evidence type="ECO:0000256" key="5">
    <source>
        <dbReference type="SAM" id="Phobius"/>
    </source>
</evidence>
<evidence type="ECO:0000259" key="6">
    <source>
        <dbReference type="PROSITE" id="PS50006"/>
    </source>
</evidence>
<sequence length="1478" mass="157199">MRIKLTLNRPDASVADVAVTADATASVQDVAVALFGGDPVRAGSPVPDRLTLQVEPTADGGQPRVLPPSSDLVTAGLRSGTAVSIVRVSEQFEAPGQARGTAVAVLRVLAGPDAGSEFPLPAGTSYLGRDRGMDVRLTDPLVSKRHARITVGDSIEVSDLNSANGLVMGGERMSRAVVTSADLVVAGDTTFSIVALHRSTSIAPTSPVVEFNRSPRVVARFPHDTLKAPKPPQPKQPFHLPWLAMVAPLILGGVMFAITRSVTMVVFLALSPLLMLAMYLDNLIQERRRFRSESEAFHLSADALRETIARTHAVERAVRLAETPSVGESLDAVRRLGGLMWTHRPEHEAFLTVRMGLGAAPSRTSVDGPSENDTLPEFWTRIDELQSLCATITDVPIVARLRVAGGFGVAGPDAVADAVGRAALLQLVALHSPAELVVAAITSPRSRTSWEWLEWTPHTGSPHSPLGASHHLADNPGTALALLSRLEDLIESRGASLDTRAVLRGPLEEGKQGEVPAPVLPSVVVLVEDDAPVDRARLIRLAERGADAGVHVMWVAPTVEQLPACCRTFVVVQDPAGGTTGEVREGRLSYPVVCETVELPTAHEASRFLAPVVDVGAPVDDDSDLPRAVSYLALAGTALRDDASSVVERWKENGSLTPRDGTPPQRRKKDTDLRALVGHNGVEPFHLDLRTQGPHALVGGTTGAGKSEFLQSWVLGMAAAHSPDRVTFLFVDYKGGAAFADCVHLPHTVGLVTDLSPHLVRRALTSLRAELHHREHLLNRKKAKDLASLERTGDPEAPPSLIIVVDEFAALVGEVPEFVDGVVDVAQRGRSLGLHLILATQRPAGVIKDNLRANTNLRVALRMADESDSADVLGLPMAAHFDPSIPGRGAAKTGPGRITQFQTGYAGGWTRDQPDRPRIDVEEMSFGTNARWDVPAAEVEEVSDPGPNDIARVVTTISQAARAAGVPAPRKPWLDELALTYDLALLPNPRTDDQLLLGVRDDPRAQTQPTYFYEPDRDGNLAVFGTGGSGKSTTLRTIAVSAAITARGGPVHVYALDFGANGLRILEELPHVGAVVTGDDEEMVGRVLRMLTDVVEERSARYAAVRADSIGAYRRLADAPDEARILLLVDGVGPFREAYEWGPAWNQFTQVATDGRQVGVHIVVAGDRANAVPASLGSTIQKRVVHRLANVDEYATIGEPGDVLGVTSPPGRAVVEGDELQVAVLGGNANVALQARAAASLRQTMERMGVRPAPRLHRLPDLFALERLPVTAGGGAAFALDDLDVAPVGLPVRGTLMVAGPPASGKTTALATIARALRRAGQGTLVHLALRRTALAGLDVWDRGAYGEEDVADLLRELRSEVEDGAHAPGSLTVVLEGLTDFTDSDAEGAIDRYVRAAVRADLLVVGESETSTWGQSWTLAQPFKAGRAGLLLTPGDMDGDSLLNTSLGRIRAVDFPPGRGFLVVGGKPRKLHVAMPE</sequence>
<keyword evidence="8" id="KW-0131">Cell cycle</keyword>
<dbReference type="GO" id="GO:0005524">
    <property type="term" value="F:ATP binding"/>
    <property type="evidence" value="ECO:0007669"/>
    <property type="project" value="UniProtKB-UniRule"/>
</dbReference>
<gene>
    <name evidence="8" type="ordered locus">Xcel_0493</name>
</gene>
<evidence type="ECO:0000259" key="7">
    <source>
        <dbReference type="PROSITE" id="PS50901"/>
    </source>
</evidence>
<keyword evidence="8" id="KW-0132">Cell division</keyword>
<keyword evidence="2 4" id="KW-0547">Nucleotide-binding</keyword>
<feature type="transmembrane region" description="Helical" evidence="5">
    <location>
        <begin position="240"/>
        <end position="258"/>
    </location>
</feature>
<dbReference type="InterPro" id="IPR032030">
    <property type="entry name" value="YscD_cytoplasmic_dom"/>
</dbReference>
<dbReference type="GO" id="GO:0051301">
    <property type="term" value="P:cell division"/>
    <property type="evidence" value="ECO:0007669"/>
    <property type="project" value="UniProtKB-KW"/>
</dbReference>
<feature type="domain" description="FHA" evidence="6">
    <location>
        <begin position="125"/>
        <end position="173"/>
    </location>
</feature>
<dbReference type="PROSITE" id="PS50006">
    <property type="entry name" value="FHA_DOMAIN"/>
    <property type="match status" value="1"/>
</dbReference>
<protein>
    <submittedName>
        <fullName evidence="8">Cell divisionFtsK/SpoIIIE</fullName>
    </submittedName>
</protein>
<dbReference type="PANTHER" id="PTHR22683">
    <property type="entry name" value="SPORULATION PROTEIN RELATED"/>
    <property type="match status" value="1"/>
</dbReference>
<evidence type="ECO:0000256" key="4">
    <source>
        <dbReference type="PROSITE-ProRule" id="PRU00289"/>
    </source>
</evidence>
<dbReference type="InterPro" id="IPR050206">
    <property type="entry name" value="FtsK/SpoIIIE/SftA"/>
</dbReference>
<dbReference type="SMART" id="SM00382">
    <property type="entry name" value="AAA"/>
    <property type="match status" value="3"/>
</dbReference>
<reference evidence="8 9" key="2">
    <citation type="journal article" date="2010" name="Stand. Genomic Sci.">
        <title>Complete genome sequence of Xylanimonas cellulosilytica type strain (XIL07).</title>
        <authorList>
            <person name="Foster B."/>
            <person name="Pukall R."/>
            <person name="Abt B."/>
            <person name="Nolan M."/>
            <person name="Glavina Del Rio T."/>
            <person name="Chen F."/>
            <person name="Lucas S."/>
            <person name="Tice H."/>
            <person name="Pitluck S."/>
            <person name="Cheng J.-F."/>
            <person name="Chertkov O."/>
            <person name="Brettin T."/>
            <person name="Han C."/>
            <person name="Detter J.C."/>
            <person name="Bruce D."/>
            <person name="Goodwin L."/>
            <person name="Ivanova N."/>
            <person name="Mavromatis K."/>
            <person name="Pati A."/>
            <person name="Mikhailova N."/>
            <person name="Chen A."/>
            <person name="Palaniappan K."/>
            <person name="Land M."/>
            <person name="Hauser L."/>
            <person name="Chang Y.-J."/>
            <person name="Jeffries C.D."/>
            <person name="Chain P."/>
            <person name="Rohde M."/>
            <person name="Goeker M."/>
            <person name="Bristow J."/>
            <person name="Eisen J.A."/>
            <person name="Markowitz V."/>
            <person name="Hugenholtz P."/>
            <person name="Kyrpides N.C."/>
            <person name="Klenk H.-P."/>
            <person name="Lapidus A."/>
        </authorList>
    </citation>
    <scope>NUCLEOTIDE SEQUENCE [LARGE SCALE GENOMIC DNA]</scope>
    <source>
        <strain evidence="9">DSM 15894 / CECT 5975 / LMG 20990 / XIL07</strain>
    </source>
</reference>
<keyword evidence="5" id="KW-1133">Transmembrane helix</keyword>
<feature type="domain" description="FtsK" evidence="7">
    <location>
        <begin position="682"/>
        <end position="870"/>
    </location>
</feature>
<dbReference type="HOGENOM" id="CLU_003134_6_0_11"/>
<dbReference type="STRING" id="446471.Xcel_0493"/>
<dbReference type="Gene3D" id="2.60.200.20">
    <property type="match status" value="1"/>
</dbReference>
<dbReference type="InterPro" id="IPR000253">
    <property type="entry name" value="FHA_dom"/>
</dbReference>
<accession>D1BW29</accession>
<evidence type="ECO:0000313" key="8">
    <source>
        <dbReference type="EMBL" id="ACZ29532.1"/>
    </source>
</evidence>
<name>D1BW29_XYLCX</name>
<dbReference type="Proteomes" id="UP000002255">
    <property type="component" value="Chromosome"/>
</dbReference>
<organism evidence="8 9">
    <name type="scientific">Xylanimonas cellulosilytica (strain DSM 15894 / JCM 12276 / CECT 5975 / KCTC 9989 / LMG 20990 / NBRC 107835 / XIL07)</name>
    <dbReference type="NCBI Taxonomy" id="446471"/>
    <lineage>
        <taxon>Bacteria</taxon>
        <taxon>Bacillati</taxon>
        <taxon>Actinomycetota</taxon>
        <taxon>Actinomycetes</taxon>
        <taxon>Micrococcales</taxon>
        <taxon>Promicromonosporaceae</taxon>
        <taxon>Xylanimonas</taxon>
    </lineage>
</organism>
<dbReference type="InterPro" id="IPR003593">
    <property type="entry name" value="AAA+_ATPase"/>
</dbReference>
<keyword evidence="3 4" id="KW-0067">ATP-binding</keyword>
<dbReference type="CDD" id="cd01127">
    <property type="entry name" value="TrwB_TraG_TraD_VirD4"/>
    <property type="match status" value="1"/>
</dbReference>
<dbReference type="PANTHER" id="PTHR22683:SF1">
    <property type="entry name" value="TYPE VII SECRETION SYSTEM PROTEIN ESSC"/>
    <property type="match status" value="1"/>
</dbReference>
<keyword evidence="1" id="KW-0597">Phosphoprotein</keyword>
<dbReference type="Pfam" id="PF01580">
    <property type="entry name" value="FtsK_SpoIIIE"/>
    <property type="match status" value="2"/>
</dbReference>
<dbReference type="RefSeq" id="WP_012877276.1">
    <property type="nucleotide sequence ID" value="NC_013530.1"/>
</dbReference>
<dbReference type="CDD" id="cd00060">
    <property type="entry name" value="FHA"/>
    <property type="match status" value="1"/>
</dbReference>
<evidence type="ECO:0000313" key="9">
    <source>
        <dbReference type="Proteomes" id="UP000002255"/>
    </source>
</evidence>
<dbReference type="SMART" id="SM00240">
    <property type="entry name" value="FHA"/>
    <property type="match status" value="1"/>
</dbReference>
<dbReference type="InterPro" id="IPR027417">
    <property type="entry name" value="P-loop_NTPase"/>
</dbReference>
<dbReference type="Gene3D" id="3.40.50.300">
    <property type="entry name" value="P-loop containing nucleotide triphosphate hydrolases"/>
    <property type="match status" value="4"/>
</dbReference>
<dbReference type="SUPFAM" id="SSF52540">
    <property type="entry name" value="P-loop containing nucleoside triphosphate hydrolases"/>
    <property type="match status" value="3"/>
</dbReference>
<feature type="binding site" evidence="4">
    <location>
        <begin position="700"/>
        <end position="707"/>
    </location>
    <ligand>
        <name>ATP</name>
        <dbReference type="ChEBI" id="CHEBI:30616"/>
    </ligand>
</feature>
<proteinExistence type="predicted"/>
<evidence type="ECO:0000256" key="2">
    <source>
        <dbReference type="ARBA" id="ARBA00022741"/>
    </source>
</evidence>
<dbReference type="GO" id="GO:0003677">
    <property type="term" value="F:DNA binding"/>
    <property type="evidence" value="ECO:0007669"/>
    <property type="project" value="InterPro"/>
</dbReference>
<dbReference type="PROSITE" id="PS50901">
    <property type="entry name" value="FTSK"/>
    <property type="match status" value="2"/>
</dbReference>
<dbReference type="eggNOG" id="COG1674">
    <property type="taxonomic scope" value="Bacteria"/>
</dbReference>